<keyword evidence="2" id="KW-0175">Coiled coil</keyword>
<feature type="region of interest" description="Disordered" evidence="5">
    <location>
        <begin position="107"/>
        <end position="300"/>
    </location>
</feature>
<reference evidence="7" key="1">
    <citation type="submission" date="2020-04" db="EMBL/GenBank/DDBJ databases">
        <authorList>
            <person name="Neveu A P."/>
        </authorList>
    </citation>
    <scope>NUCLEOTIDE SEQUENCE</scope>
    <source>
        <tissue evidence="7">Whole embryo</tissue>
    </source>
</reference>
<evidence type="ECO:0000256" key="2">
    <source>
        <dbReference type="ARBA" id="ARBA00023054"/>
    </source>
</evidence>
<feature type="compositionally biased region" description="Basic and acidic residues" evidence="5">
    <location>
        <begin position="224"/>
        <end position="233"/>
    </location>
</feature>
<comment type="function">
    <text evidence="3">May be involved in regulating transcriptional activation of cardiac genes during the aging process. May play a role in biosynthesis and/or processing of SLC2A4 in adipose cells.</text>
</comment>
<gene>
    <name evidence="7" type="primary">Srfbp1-002</name>
</gene>
<dbReference type="AlphaFoldDB" id="A0A6F9DT04"/>
<feature type="domain" description="Bud22" evidence="6">
    <location>
        <begin position="56"/>
        <end position="297"/>
    </location>
</feature>
<name>A0A6F9DT04_9ASCI</name>
<feature type="compositionally biased region" description="Acidic residues" evidence="5">
    <location>
        <begin position="113"/>
        <end position="137"/>
    </location>
</feature>
<dbReference type="InterPro" id="IPR037393">
    <property type="entry name" value="Bud22/SRFB1"/>
</dbReference>
<feature type="compositionally biased region" description="Polar residues" evidence="5">
    <location>
        <begin position="40"/>
        <end position="49"/>
    </location>
</feature>
<feature type="compositionally biased region" description="Low complexity" evidence="5">
    <location>
        <begin position="50"/>
        <end position="67"/>
    </location>
</feature>
<proteinExistence type="evidence at transcript level"/>
<dbReference type="GO" id="GO:0030686">
    <property type="term" value="C:90S preribosome"/>
    <property type="evidence" value="ECO:0007669"/>
    <property type="project" value="TreeGrafter"/>
</dbReference>
<feature type="compositionally biased region" description="Low complexity" evidence="5">
    <location>
        <begin position="16"/>
        <end position="34"/>
    </location>
</feature>
<dbReference type="EMBL" id="LR790702">
    <property type="protein sequence ID" value="CAB3266564.1"/>
    <property type="molecule type" value="mRNA"/>
</dbReference>
<protein>
    <recommendedName>
        <fullName evidence="1">Serum response factor-binding protein 1</fullName>
    </recommendedName>
    <alternativeName>
        <fullName evidence="4">SRF-dependent transcription regulation-associated protein</fullName>
    </alternativeName>
</protein>
<organism evidence="7">
    <name type="scientific">Phallusia mammillata</name>
    <dbReference type="NCBI Taxonomy" id="59560"/>
    <lineage>
        <taxon>Eukaryota</taxon>
        <taxon>Metazoa</taxon>
        <taxon>Chordata</taxon>
        <taxon>Tunicata</taxon>
        <taxon>Ascidiacea</taxon>
        <taxon>Phlebobranchia</taxon>
        <taxon>Ascidiidae</taxon>
        <taxon>Phallusia</taxon>
    </lineage>
</organism>
<feature type="compositionally biased region" description="Low complexity" evidence="5">
    <location>
        <begin position="173"/>
        <end position="185"/>
    </location>
</feature>
<dbReference type="PANTHER" id="PTHR23325">
    <property type="entry name" value="SERUM RESPONSE FACTOR-BINDING"/>
    <property type="match status" value="1"/>
</dbReference>
<dbReference type="GO" id="GO:0030490">
    <property type="term" value="P:maturation of SSU-rRNA"/>
    <property type="evidence" value="ECO:0007669"/>
    <property type="project" value="TreeGrafter"/>
</dbReference>
<dbReference type="InterPro" id="IPR015158">
    <property type="entry name" value="Bud22_dom"/>
</dbReference>
<feature type="compositionally biased region" description="Polar residues" evidence="5">
    <location>
        <begin position="75"/>
        <end position="84"/>
    </location>
</feature>
<evidence type="ECO:0000259" key="6">
    <source>
        <dbReference type="Pfam" id="PF09073"/>
    </source>
</evidence>
<evidence type="ECO:0000313" key="7">
    <source>
        <dbReference type="EMBL" id="CAB3266564.1"/>
    </source>
</evidence>
<sequence>MKQLNKDRTQSEPSDETLTLTTTNTTLQTDENLTPPMESPTFQPTETICDNSDGVDFSDSDSASSDNDQFDDQAVSVSETSKIQTKPLDIAAISHTDNITEVLENIGKGFCDSENEQETEDHSDNEDVMLDDEESEDQGGSFFMDSLDSKPRKPIGMQKVDSKSLNTKSNHMKSSFVSSLSQSKPSKSKSSRTAPQDSSDVPRKKKNRLGQRARQKLYGSTGDMKPRSKDIRGKNSTLKNQKVGKNLPKVQDSSNSRKEEFTEKENPAQIHPSWQASQARKQQLQIQSFQGKRIKFDDSD</sequence>
<feature type="compositionally biased region" description="Polar residues" evidence="5">
    <location>
        <begin position="272"/>
        <end position="290"/>
    </location>
</feature>
<feature type="compositionally biased region" description="Basic residues" evidence="5">
    <location>
        <begin position="203"/>
        <end position="215"/>
    </location>
</feature>
<dbReference type="Pfam" id="PF09073">
    <property type="entry name" value="BUD22"/>
    <property type="match status" value="1"/>
</dbReference>
<feature type="compositionally biased region" description="Basic and acidic residues" evidence="5">
    <location>
        <begin position="255"/>
        <end position="266"/>
    </location>
</feature>
<dbReference type="PANTHER" id="PTHR23325:SF1">
    <property type="entry name" value="SERUM RESPONSE FACTOR-BINDING PROTEIN 1"/>
    <property type="match status" value="1"/>
</dbReference>
<evidence type="ECO:0000256" key="5">
    <source>
        <dbReference type="SAM" id="MobiDB-lite"/>
    </source>
</evidence>
<dbReference type="GO" id="GO:0005634">
    <property type="term" value="C:nucleus"/>
    <property type="evidence" value="ECO:0007669"/>
    <property type="project" value="TreeGrafter"/>
</dbReference>
<accession>A0A6F9DT04</accession>
<feature type="region of interest" description="Disordered" evidence="5">
    <location>
        <begin position="1"/>
        <end position="84"/>
    </location>
</feature>
<evidence type="ECO:0000256" key="1">
    <source>
        <dbReference type="ARBA" id="ARBA00013459"/>
    </source>
</evidence>
<evidence type="ECO:0000256" key="3">
    <source>
        <dbReference type="ARBA" id="ARBA00025646"/>
    </source>
</evidence>
<evidence type="ECO:0000256" key="4">
    <source>
        <dbReference type="ARBA" id="ARBA00033254"/>
    </source>
</evidence>
<feature type="compositionally biased region" description="Basic and acidic residues" evidence="5">
    <location>
        <begin position="1"/>
        <end position="10"/>
    </location>
</feature>